<keyword evidence="4" id="KW-0804">Transcription</keyword>
<reference evidence="6" key="1">
    <citation type="submission" date="2018-05" db="EMBL/GenBank/DDBJ databases">
        <authorList>
            <person name="Lanie J.A."/>
            <person name="Ng W.-L."/>
            <person name="Kazmierczak K.M."/>
            <person name="Andrzejewski T.M."/>
            <person name="Davidsen T.M."/>
            <person name="Wayne K.J."/>
            <person name="Tettelin H."/>
            <person name="Glass J.I."/>
            <person name="Rusch D."/>
            <person name="Podicherti R."/>
            <person name="Tsui H.-C.T."/>
            <person name="Winkler M.E."/>
        </authorList>
    </citation>
    <scope>NUCLEOTIDE SEQUENCE</scope>
</reference>
<evidence type="ECO:0000313" key="6">
    <source>
        <dbReference type="EMBL" id="SUZ83005.1"/>
    </source>
</evidence>
<dbReference type="PRINTS" id="PR00039">
    <property type="entry name" value="HTHLYSR"/>
</dbReference>
<dbReference type="PANTHER" id="PTHR30126:SF94">
    <property type="entry name" value="LYSR FAMILY TRANSCRIPTIONAL REGULATOR"/>
    <property type="match status" value="1"/>
</dbReference>
<evidence type="ECO:0000256" key="3">
    <source>
        <dbReference type="ARBA" id="ARBA00023125"/>
    </source>
</evidence>
<protein>
    <recommendedName>
        <fullName evidence="5">HTH lysR-type domain-containing protein</fullName>
    </recommendedName>
</protein>
<dbReference type="InterPro" id="IPR036390">
    <property type="entry name" value="WH_DNA-bd_sf"/>
</dbReference>
<dbReference type="PROSITE" id="PS50931">
    <property type="entry name" value="HTH_LYSR"/>
    <property type="match status" value="1"/>
</dbReference>
<comment type="similarity">
    <text evidence="1">Belongs to the LysR transcriptional regulatory family.</text>
</comment>
<dbReference type="SUPFAM" id="SSF46785">
    <property type="entry name" value="Winged helix' DNA-binding domain"/>
    <property type="match status" value="1"/>
</dbReference>
<accession>A0A381QUF8</accession>
<sequence>MGNNSVPETSFPGPQGSLFLQVSYNQIRSFHAVASAGGFTAASRVLHVGQPTITGQVQALESFYGVDLFHRRGRRVELTETGRELYAVTQRMEILEKEAQEVLQNAGGFKSGHLRIGAVGPFHVTEMLALFHERFPDLEITVTVRNSQEILESLLSFEVDVAVLSQTEEDQRLLAVPFCQEPLVVFVHAEHPWAEREELRIEELENQPVILREPGSTTRRAFEKALTKAGVKISPVMEIGSREAVWLAVSRGLGIGVVSDEEFMWHPGLRKLTLKNADVYTTAHVVCLRERRNSRMIHAFLEIVEELRKV</sequence>
<feature type="domain" description="HTH lysR-type" evidence="5">
    <location>
        <begin position="22"/>
        <end position="79"/>
    </location>
</feature>
<dbReference type="Pfam" id="PF00126">
    <property type="entry name" value="HTH_1"/>
    <property type="match status" value="1"/>
</dbReference>
<dbReference type="GO" id="GO:0003700">
    <property type="term" value="F:DNA-binding transcription factor activity"/>
    <property type="evidence" value="ECO:0007669"/>
    <property type="project" value="InterPro"/>
</dbReference>
<dbReference type="CDD" id="cd05466">
    <property type="entry name" value="PBP2_LTTR_substrate"/>
    <property type="match status" value="1"/>
</dbReference>
<dbReference type="AlphaFoldDB" id="A0A381QUF8"/>
<dbReference type="EMBL" id="UINC01001531">
    <property type="protein sequence ID" value="SUZ83005.1"/>
    <property type="molecule type" value="Genomic_DNA"/>
</dbReference>
<dbReference type="SUPFAM" id="SSF53850">
    <property type="entry name" value="Periplasmic binding protein-like II"/>
    <property type="match status" value="1"/>
</dbReference>
<keyword evidence="3" id="KW-0238">DNA-binding</keyword>
<dbReference type="InterPro" id="IPR036388">
    <property type="entry name" value="WH-like_DNA-bd_sf"/>
</dbReference>
<dbReference type="Pfam" id="PF03466">
    <property type="entry name" value="LysR_substrate"/>
    <property type="match status" value="1"/>
</dbReference>
<name>A0A381QUF8_9ZZZZ</name>
<evidence type="ECO:0000256" key="1">
    <source>
        <dbReference type="ARBA" id="ARBA00009437"/>
    </source>
</evidence>
<evidence type="ECO:0000259" key="5">
    <source>
        <dbReference type="PROSITE" id="PS50931"/>
    </source>
</evidence>
<gene>
    <name evidence="6" type="ORF">METZ01_LOCUS35859</name>
</gene>
<dbReference type="InterPro" id="IPR000847">
    <property type="entry name" value="LysR_HTH_N"/>
</dbReference>
<organism evidence="6">
    <name type="scientific">marine metagenome</name>
    <dbReference type="NCBI Taxonomy" id="408172"/>
    <lineage>
        <taxon>unclassified sequences</taxon>
        <taxon>metagenomes</taxon>
        <taxon>ecological metagenomes</taxon>
    </lineage>
</organism>
<proteinExistence type="inferred from homology"/>
<dbReference type="PANTHER" id="PTHR30126">
    <property type="entry name" value="HTH-TYPE TRANSCRIPTIONAL REGULATOR"/>
    <property type="match status" value="1"/>
</dbReference>
<dbReference type="Gene3D" id="3.40.190.290">
    <property type="match status" value="1"/>
</dbReference>
<dbReference type="Gene3D" id="1.10.10.10">
    <property type="entry name" value="Winged helix-like DNA-binding domain superfamily/Winged helix DNA-binding domain"/>
    <property type="match status" value="1"/>
</dbReference>
<evidence type="ECO:0000256" key="2">
    <source>
        <dbReference type="ARBA" id="ARBA00023015"/>
    </source>
</evidence>
<evidence type="ECO:0000256" key="4">
    <source>
        <dbReference type="ARBA" id="ARBA00023163"/>
    </source>
</evidence>
<dbReference type="InterPro" id="IPR005119">
    <property type="entry name" value="LysR_subst-bd"/>
</dbReference>
<dbReference type="GO" id="GO:0000976">
    <property type="term" value="F:transcription cis-regulatory region binding"/>
    <property type="evidence" value="ECO:0007669"/>
    <property type="project" value="TreeGrafter"/>
</dbReference>
<keyword evidence="2" id="KW-0805">Transcription regulation</keyword>